<dbReference type="AlphaFoldDB" id="A0AAW1PFM3"/>
<comment type="caution">
    <text evidence="1">The sequence shown here is derived from an EMBL/GenBank/DDBJ whole genome shotgun (WGS) entry which is preliminary data.</text>
</comment>
<proteinExistence type="predicted"/>
<protein>
    <submittedName>
        <fullName evidence="1">Uncharacterized protein</fullName>
    </submittedName>
</protein>
<gene>
    <name evidence="1" type="ORF">WJX73_001663</name>
</gene>
<accession>A0AAW1PFM3</accession>
<evidence type="ECO:0000313" key="2">
    <source>
        <dbReference type="Proteomes" id="UP001465755"/>
    </source>
</evidence>
<name>A0AAW1PFM3_9CHLO</name>
<dbReference type="Proteomes" id="UP001465755">
    <property type="component" value="Unassembled WGS sequence"/>
</dbReference>
<sequence length="305" mass="34840">MVNDAKYEADLERASLTPFPDVVRGDLSYLLRDRYESEKLSRWDVGLLSDADFEVRVAGLASAADRDTEVQERKVVRWVRDMAENAPEAVEYLERYCTVYADLQSKAAQYFSVGVMVKFYPLQADLNEREMAAACAAINLEMKERANWNHNYVVDRVPDLSRWFGSVPAAVVQGHWTRSTYFMLLRDGHGTPTTWPFNNPQKCASKASEEGEVAAEEMEYSQQAESEEAYPDRKLAEGHKAKLLREANWDGEVGADGKSYPNAAFRKLYYSYMKDNQLCYQCGNKYDFGHPQQHKFGKDCPKGKK</sequence>
<reference evidence="1 2" key="1">
    <citation type="journal article" date="2024" name="Nat. Commun.">
        <title>Phylogenomics reveals the evolutionary origins of lichenization in chlorophyte algae.</title>
        <authorList>
            <person name="Puginier C."/>
            <person name="Libourel C."/>
            <person name="Otte J."/>
            <person name="Skaloud P."/>
            <person name="Haon M."/>
            <person name="Grisel S."/>
            <person name="Petersen M."/>
            <person name="Berrin J.G."/>
            <person name="Delaux P.M."/>
            <person name="Dal Grande F."/>
            <person name="Keller J."/>
        </authorList>
    </citation>
    <scope>NUCLEOTIDE SEQUENCE [LARGE SCALE GENOMIC DNA]</scope>
    <source>
        <strain evidence="1 2">SAG 2036</strain>
    </source>
</reference>
<organism evidence="1 2">
    <name type="scientific">Symbiochloris irregularis</name>
    <dbReference type="NCBI Taxonomy" id="706552"/>
    <lineage>
        <taxon>Eukaryota</taxon>
        <taxon>Viridiplantae</taxon>
        <taxon>Chlorophyta</taxon>
        <taxon>core chlorophytes</taxon>
        <taxon>Trebouxiophyceae</taxon>
        <taxon>Trebouxiales</taxon>
        <taxon>Trebouxiaceae</taxon>
        <taxon>Symbiochloris</taxon>
    </lineage>
</organism>
<dbReference type="EMBL" id="JALJOQ010000034">
    <property type="protein sequence ID" value="KAK9807079.1"/>
    <property type="molecule type" value="Genomic_DNA"/>
</dbReference>
<evidence type="ECO:0000313" key="1">
    <source>
        <dbReference type="EMBL" id="KAK9807079.1"/>
    </source>
</evidence>
<keyword evidence="2" id="KW-1185">Reference proteome</keyword>